<sequence length="69" mass="7601">MSTHAPLSAAPRPSRPQSGAHSARIGNWPDSMRGRIGNWPDPMRGRIGNWPDPMSGLIGNWPDPMQQRS</sequence>
<accession>A0AAU8EQ89</accession>
<dbReference type="AlphaFoldDB" id="A0AAU8EQ89"/>
<reference evidence="2" key="1">
    <citation type="submission" date="2024-06" db="EMBL/GenBank/DDBJ databases">
        <title>Biodegradation of dimethachlon by Arthrobacter sp. K5: mechanistic insights and ecological implications.</title>
        <authorList>
            <person name="Hu S."/>
            <person name="Lu P."/>
        </authorList>
    </citation>
    <scope>NUCLEOTIDE SEQUENCE</scope>
    <source>
        <strain evidence="2">K5</strain>
    </source>
</reference>
<feature type="compositionally biased region" description="Low complexity" evidence="1">
    <location>
        <begin position="1"/>
        <end position="20"/>
    </location>
</feature>
<protein>
    <submittedName>
        <fullName evidence="2">Uncharacterized protein</fullName>
    </submittedName>
</protein>
<feature type="region of interest" description="Disordered" evidence="1">
    <location>
        <begin position="1"/>
        <end position="69"/>
    </location>
</feature>
<proteinExistence type="predicted"/>
<evidence type="ECO:0000313" key="2">
    <source>
        <dbReference type="EMBL" id="XCH11109.1"/>
    </source>
</evidence>
<gene>
    <name evidence="2" type="ORF">ABRP34_20285</name>
</gene>
<dbReference type="EMBL" id="CP159279">
    <property type="protein sequence ID" value="XCH11109.1"/>
    <property type="molecule type" value="Genomic_DNA"/>
</dbReference>
<organism evidence="2">
    <name type="scientific">Arthrobacter sp. K5</name>
    <dbReference type="NCBI Taxonomy" id="2839623"/>
    <lineage>
        <taxon>Bacteria</taxon>
        <taxon>Bacillati</taxon>
        <taxon>Actinomycetota</taxon>
        <taxon>Actinomycetes</taxon>
        <taxon>Micrococcales</taxon>
        <taxon>Micrococcaceae</taxon>
        <taxon>Arthrobacter</taxon>
    </lineage>
</organism>
<name>A0AAU8EQ89_9MICC</name>
<dbReference type="RefSeq" id="WP_353711557.1">
    <property type="nucleotide sequence ID" value="NZ_CP159279.1"/>
</dbReference>
<evidence type="ECO:0000256" key="1">
    <source>
        <dbReference type="SAM" id="MobiDB-lite"/>
    </source>
</evidence>